<evidence type="ECO:0000313" key="2">
    <source>
        <dbReference type="EMBL" id="EQD30614.1"/>
    </source>
</evidence>
<gene>
    <name evidence="2" type="ORF">B1B_18328</name>
</gene>
<feature type="region of interest" description="Disordered" evidence="1">
    <location>
        <begin position="1"/>
        <end position="23"/>
    </location>
</feature>
<accession>T0ZPJ7</accession>
<proteinExistence type="predicted"/>
<dbReference type="AlphaFoldDB" id="T0ZPJ7"/>
<name>T0ZPJ7_9ZZZZ</name>
<feature type="non-terminal residue" evidence="2">
    <location>
        <position position="165"/>
    </location>
</feature>
<protein>
    <submittedName>
        <fullName evidence="2">Transposase</fullName>
    </submittedName>
</protein>
<feature type="non-terminal residue" evidence="2">
    <location>
        <position position="1"/>
    </location>
</feature>
<reference evidence="2" key="1">
    <citation type="submission" date="2013-08" db="EMBL/GenBank/DDBJ databases">
        <authorList>
            <person name="Mendez C."/>
            <person name="Richter M."/>
            <person name="Ferrer M."/>
            <person name="Sanchez J."/>
        </authorList>
    </citation>
    <scope>NUCLEOTIDE SEQUENCE</scope>
</reference>
<organism evidence="2">
    <name type="scientific">mine drainage metagenome</name>
    <dbReference type="NCBI Taxonomy" id="410659"/>
    <lineage>
        <taxon>unclassified sequences</taxon>
        <taxon>metagenomes</taxon>
        <taxon>ecological metagenomes</taxon>
    </lineage>
</organism>
<comment type="caution">
    <text evidence="2">The sequence shown here is derived from an EMBL/GenBank/DDBJ whole genome shotgun (WGS) entry which is preliminary data.</text>
</comment>
<reference evidence="2" key="2">
    <citation type="journal article" date="2014" name="ISME J.">
        <title>Microbial stratification in low pH oxic and suboxic macroscopic growths along an acid mine drainage.</title>
        <authorList>
            <person name="Mendez-Garcia C."/>
            <person name="Mesa V."/>
            <person name="Sprenger R.R."/>
            <person name="Richter M."/>
            <person name="Diez M.S."/>
            <person name="Solano J."/>
            <person name="Bargiela R."/>
            <person name="Golyshina O.V."/>
            <person name="Manteca A."/>
            <person name="Ramos J.L."/>
            <person name="Gallego J.R."/>
            <person name="Llorente I."/>
            <person name="Martins Dos Santos V.A."/>
            <person name="Jensen O.N."/>
            <person name="Pelaez A.I."/>
            <person name="Sanchez J."/>
            <person name="Ferrer M."/>
        </authorList>
    </citation>
    <scope>NUCLEOTIDE SEQUENCE</scope>
</reference>
<dbReference type="EMBL" id="AUZY01012272">
    <property type="protein sequence ID" value="EQD30614.1"/>
    <property type="molecule type" value="Genomic_DNA"/>
</dbReference>
<evidence type="ECO:0000256" key="1">
    <source>
        <dbReference type="SAM" id="MobiDB-lite"/>
    </source>
</evidence>
<sequence>GLRLEGIRGTAPRPHPRSPAYRERKERILQTTLHVLPPGGGRWSTRSLARALKVSHMLVHRVWQTHGIGDSGLRAPREVGEKGPPNLDFVGLYARGPWKAFVFGTDVERPRFRVLVPLEGKPGHLAHRRGGCGPRIHGAFRRACWRPVGEASQILGRGFRGLEED</sequence>